<dbReference type="Gene3D" id="2.70.9.10">
    <property type="entry name" value="Adenovirus Type 2 Hexon, domain 4"/>
    <property type="match status" value="1"/>
</dbReference>
<name>A0A6C0JW61_9ZZZZ</name>
<evidence type="ECO:0000313" key="1">
    <source>
        <dbReference type="EMBL" id="QHU09633.1"/>
    </source>
</evidence>
<dbReference type="InterPro" id="IPR016112">
    <property type="entry name" value="VP_dsDNA_II"/>
</dbReference>
<protein>
    <recommendedName>
        <fullName evidence="2">Major capsid protein N-terminal domain-containing protein</fullName>
    </recommendedName>
</protein>
<evidence type="ECO:0008006" key="2">
    <source>
        <dbReference type="Google" id="ProtNLM"/>
    </source>
</evidence>
<proteinExistence type="predicted"/>
<sequence>MASERSGLLSEGALYETLARGNKDLYFIGSGFTDTVNPFETRYERGPGFVNELRRTVPLNAVDFGRSCEFEFDIAGDVFLETTLIIDLPTWLPPVEAGLNRTSGYSILSKGGTAYGYTRGIAYFLFSNIQIYQDKILLQEFSGDTLWASRLSRGDLNSAYLDNALTGMTDVSGGAVSLSKQATPGRLRLTLPMIGGKHGIPSIGMKQQSFRLKLTLRPLEDIVECSDYSIVRPAPWNVSSFTVRLPNKTTYTVAPLPRERIGKPQIFLETRHVYLDPDSRKGMGDATHEIPYSVFYENNMTFGGLDYSSANEAAAQFPGFVKDLDAQHTASRIFWFFRTRDDLERGRRWATSSYNNPYYQDVTFLIAARDRESLAGPPIWNTLVPFAKENRDPGFTIGEMNWDLGASLATESRVPEGSINFSTAEKPVFFFHIRPPNLDQPFQTGVVEVTVVIEAWALYLIEGGRGYFKFGN</sequence>
<dbReference type="AlphaFoldDB" id="A0A6C0JW61"/>
<reference evidence="1" key="1">
    <citation type="journal article" date="2020" name="Nature">
        <title>Giant virus diversity and host interactions through global metagenomics.</title>
        <authorList>
            <person name="Schulz F."/>
            <person name="Roux S."/>
            <person name="Paez-Espino D."/>
            <person name="Jungbluth S."/>
            <person name="Walsh D.A."/>
            <person name="Denef V.J."/>
            <person name="McMahon K.D."/>
            <person name="Konstantinidis K.T."/>
            <person name="Eloe-Fadrosh E.A."/>
            <person name="Kyrpides N.C."/>
            <person name="Woyke T."/>
        </authorList>
    </citation>
    <scope>NUCLEOTIDE SEQUENCE</scope>
    <source>
        <strain evidence="1">GVMAG-S-1101164-105</strain>
    </source>
</reference>
<dbReference type="EMBL" id="MN740740">
    <property type="protein sequence ID" value="QHU09633.1"/>
    <property type="molecule type" value="Genomic_DNA"/>
</dbReference>
<organism evidence="1">
    <name type="scientific">viral metagenome</name>
    <dbReference type="NCBI Taxonomy" id="1070528"/>
    <lineage>
        <taxon>unclassified sequences</taxon>
        <taxon>metagenomes</taxon>
        <taxon>organismal metagenomes</taxon>
    </lineage>
</organism>
<dbReference type="SUPFAM" id="SSF49749">
    <property type="entry name" value="Group II dsDNA viruses VP"/>
    <property type="match status" value="1"/>
</dbReference>
<accession>A0A6C0JW61</accession>